<dbReference type="GO" id="GO:0005829">
    <property type="term" value="C:cytosol"/>
    <property type="evidence" value="ECO:0007669"/>
    <property type="project" value="TreeGrafter"/>
</dbReference>
<dbReference type="GO" id="GO:0010301">
    <property type="term" value="F:xanthoxin dehydrogenase (NAD+) activity"/>
    <property type="evidence" value="ECO:0007669"/>
    <property type="project" value="TreeGrafter"/>
</dbReference>
<reference evidence="2" key="1">
    <citation type="submission" date="2014-09" db="EMBL/GenBank/DDBJ databases">
        <authorList>
            <person name="Magalhaes I.L.F."/>
            <person name="Oliveira U."/>
            <person name="Santos F.R."/>
            <person name="Vidigal T.H.D.A."/>
            <person name="Brescovit A.D."/>
            <person name="Santos A.J."/>
        </authorList>
    </citation>
    <scope>NUCLEOTIDE SEQUENCE</scope>
    <source>
        <tissue evidence="2">Shoot tissue taken approximately 20 cm above the soil surface</tissue>
    </source>
</reference>
<dbReference type="Gene3D" id="3.40.50.720">
    <property type="entry name" value="NAD(P)-binding Rossmann-like Domain"/>
    <property type="match status" value="1"/>
</dbReference>
<sequence length="43" mass="4698">MPKDVAEAVLYLASDEARYVSALNLVVDGGFTSVNHNLRAFED</sequence>
<dbReference type="PANTHER" id="PTHR42820:SF1">
    <property type="entry name" value="SHORT-CHAIN DEHYDROGENASE_REDUCTASE FAMILY PROTEIN"/>
    <property type="match status" value="1"/>
</dbReference>
<organism evidence="2">
    <name type="scientific">Arundo donax</name>
    <name type="common">Giant reed</name>
    <name type="synonym">Donax arundinaceus</name>
    <dbReference type="NCBI Taxonomy" id="35708"/>
    <lineage>
        <taxon>Eukaryota</taxon>
        <taxon>Viridiplantae</taxon>
        <taxon>Streptophyta</taxon>
        <taxon>Embryophyta</taxon>
        <taxon>Tracheophyta</taxon>
        <taxon>Spermatophyta</taxon>
        <taxon>Magnoliopsida</taxon>
        <taxon>Liliopsida</taxon>
        <taxon>Poales</taxon>
        <taxon>Poaceae</taxon>
        <taxon>PACMAD clade</taxon>
        <taxon>Arundinoideae</taxon>
        <taxon>Arundineae</taxon>
        <taxon>Arundo</taxon>
    </lineage>
</organism>
<accession>A0A0A9EIV1</accession>
<protein>
    <submittedName>
        <fullName evidence="2">Uncharacterized protein</fullName>
    </submittedName>
</protein>
<evidence type="ECO:0000256" key="1">
    <source>
        <dbReference type="ARBA" id="ARBA00006484"/>
    </source>
</evidence>
<reference evidence="2" key="2">
    <citation type="journal article" date="2015" name="Data Brief">
        <title>Shoot transcriptome of the giant reed, Arundo donax.</title>
        <authorList>
            <person name="Barrero R.A."/>
            <person name="Guerrero F.D."/>
            <person name="Moolhuijzen P."/>
            <person name="Goolsby J.A."/>
            <person name="Tidwell J."/>
            <person name="Bellgard S.E."/>
            <person name="Bellgard M.I."/>
        </authorList>
    </citation>
    <scope>NUCLEOTIDE SEQUENCE</scope>
    <source>
        <tissue evidence="2">Shoot tissue taken approximately 20 cm above the soil surface</tissue>
    </source>
</reference>
<dbReference type="GO" id="GO:0009688">
    <property type="term" value="P:abscisic acid biosynthetic process"/>
    <property type="evidence" value="ECO:0007669"/>
    <property type="project" value="TreeGrafter"/>
</dbReference>
<comment type="similarity">
    <text evidence="1">Belongs to the short-chain dehydrogenases/reductases (SDR) family.</text>
</comment>
<dbReference type="SUPFAM" id="SSF51735">
    <property type="entry name" value="NAD(P)-binding Rossmann-fold domains"/>
    <property type="match status" value="1"/>
</dbReference>
<proteinExistence type="inferred from homology"/>
<dbReference type="AlphaFoldDB" id="A0A0A9EIV1"/>
<evidence type="ECO:0000313" key="2">
    <source>
        <dbReference type="EMBL" id="JAD97795.1"/>
    </source>
</evidence>
<dbReference type="InterPro" id="IPR036291">
    <property type="entry name" value="NAD(P)-bd_dom_sf"/>
</dbReference>
<dbReference type="Pfam" id="PF13561">
    <property type="entry name" value="adh_short_C2"/>
    <property type="match status" value="1"/>
</dbReference>
<dbReference type="InterPro" id="IPR002347">
    <property type="entry name" value="SDR_fam"/>
</dbReference>
<name>A0A0A9EIV1_ARUDO</name>
<dbReference type="PANTHER" id="PTHR42820">
    <property type="entry name" value="SHORT-CHAIN DEHYDROGENASE REDUCTASE"/>
    <property type="match status" value="1"/>
</dbReference>
<dbReference type="EMBL" id="GBRH01200100">
    <property type="protein sequence ID" value="JAD97795.1"/>
    <property type="molecule type" value="Transcribed_RNA"/>
</dbReference>